<dbReference type="GO" id="GO:0005975">
    <property type="term" value="P:carbohydrate metabolic process"/>
    <property type="evidence" value="ECO:0007669"/>
    <property type="project" value="InterPro"/>
</dbReference>
<dbReference type="FunFam" id="3.20.20.80:FF:000017">
    <property type="entry name" value="Beta-galactosidase"/>
    <property type="match status" value="1"/>
</dbReference>
<dbReference type="Gene3D" id="2.60.120.260">
    <property type="entry name" value="Galactose-binding domain-like"/>
    <property type="match status" value="2"/>
</dbReference>
<dbReference type="Proteomes" id="UP000821866">
    <property type="component" value="Chromosome 11"/>
</dbReference>
<evidence type="ECO:0000313" key="9">
    <source>
        <dbReference type="Proteomes" id="UP000821866"/>
    </source>
</evidence>
<keyword evidence="9" id="KW-1185">Reference proteome</keyword>
<evidence type="ECO:0000313" key="8">
    <source>
        <dbReference type="EMBL" id="KAH8035297.1"/>
    </source>
</evidence>
<dbReference type="InterPro" id="IPR031330">
    <property type="entry name" value="Gly_Hdrlase_35_cat"/>
</dbReference>
<dbReference type="Pfam" id="PF21317">
    <property type="entry name" value="BetaGal_ABD_1"/>
    <property type="match status" value="1"/>
</dbReference>
<evidence type="ECO:0000256" key="5">
    <source>
        <dbReference type="ARBA" id="ARBA00023295"/>
    </source>
</evidence>
<keyword evidence="3" id="KW-0378">Hydrolase</keyword>
<gene>
    <name evidence="8" type="ORF">HPB51_004538</name>
</gene>
<keyword evidence="5" id="KW-0326">Glycosidase</keyword>
<dbReference type="Pfam" id="PF01301">
    <property type="entry name" value="Glyco_hydro_35"/>
    <property type="match status" value="1"/>
</dbReference>
<sequence length="485" mass="54998">MLTIAWTSPGGESFSHSRSFTVDYANNQFLKDGKPFRIISGSLHYFRVPRAYWKDRLLKMRFAGLNAVDVYAEWSGHEVEPGTFNFEGDYDLGAFLDVAKDVGLLVVFRPGPYICAERDNGGLPYWLLRIDPAMRYRSSDASFIKRVDKWFHVLLPLARPFLYKNGGPIVLVQVENEYGYYALCDSSYMRHLVYLSQRYLGQDVVLFRTDEPNSTFYGCDRILGPLVAADFGSDKNVDAMFRLVRSEMRRGPLYVAEYYSGWMDHWGEHHARVDQNLVLEQLERVLRYNASVNFYMFHGGTNFGFKNGAHLPPQPTSYDYGAPLTEAGDPTSTYFKIRNILGRYVALPKETPPFPAPKLKIGAVSLNSCASLDVIRDLLRKQGYVKPVVSRWPLSFEQLGQAYGYVVYTVKCCSFRPASPTILTVLGIKNRGYVFTAHTRAVLSDNHHVTSAPIVAHPGENITILVENTGRINYGLRNHDVKVKS</sequence>
<dbReference type="PANTHER" id="PTHR23421">
    <property type="entry name" value="BETA-GALACTOSIDASE RELATED"/>
    <property type="match status" value="1"/>
</dbReference>
<evidence type="ECO:0000259" key="6">
    <source>
        <dbReference type="Pfam" id="PF01301"/>
    </source>
</evidence>
<accession>A0A9J6ELD8</accession>
<dbReference type="Gene3D" id="3.20.20.80">
    <property type="entry name" value="Glycosidases"/>
    <property type="match status" value="1"/>
</dbReference>
<comment type="similarity">
    <text evidence="1">Belongs to the glycosyl hydrolase 35 family.</text>
</comment>
<protein>
    <recommendedName>
        <fullName evidence="10">Beta-galactosidase</fullName>
    </recommendedName>
</protein>
<evidence type="ECO:0000256" key="2">
    <source>
        <dbReference type="ARBA" id="ARBA00022729"/>
    </source>
</evidence>
<dbReference type="GO" id="GO:0004553">
    <property type="term" value="F:hydrolase activity, hydrolyzing O-glycosyl compounds"/>
    <property type="evidence" value="ECO:0007669"/>
    <property type="project" value="InterPro"/>
</dbReference>
<evidence type="ECO:0000256" key="3">
    <source>
        <dbReference type="ARBA" id="ARBA00022801"/>
    </source>
</evidence>
<name>A0A9J6ELD8_RHIMP</name>
<keyword evidence="2" id="KW-0732">Signal</keyword>
<feature type="domain" description="Beta-galactosidase 1-like first all-beta" evidence="7">
    <location>
        <begin position="393"/>
        <end position="482"/>
    </location>
</feature>
<dbReference type="InterPro" id="IPR048912">
    <property type="entry name" value="BetaGal1-like_ABD1"/>
</dbReference>
<dbReference type="InterPro" id="IPR001944">
    <property type="entry name" value="Glycoside_Hdrlase_35"/>
</dbReference>
<dbReference type="SUPFAM" id="SSF51445">
    <property type="entry name" value="(Trans)glycosidases"/>
    <property type="match status" value="1"/>
</dbReference>
<reference evidence="8" key="2">
    <citation type="submission" date="2021-09" db="EMBL/GenBank/DDBJ databases">
        <authorList>
            <person name="Jia N."/>
            <person name="Wang J."/>
            <person name="Shi W."/>
            <person name="Du L."/>
            <person name="Sun Y."/>
            <person name="Zhan W."/>
            <person name="Jiang J."/>
            <person name="Wang Q."/>
            <person name="Zhang B."/>
            <person name="Ji P."/>
            <person name="Sakyi L.B."/>
            <person name="Cui X."/>
            <person name="Yuan T."/>
            <person name="Jiang B."/>
            <person name="Yang W."/>
            <person name="Lam T.T.-Y."/>
            <person name="Chang Q."/>
            <person name="Ding S."/>
            <person name="Wang X."/>
            <person name="Zhu J."/>
            <person name="Ruan X."/>
            <person name="Zhao L."/>
            <person name="Wei J."/>
            <person name="Que T."/>
            <person name="Du C."/>
            <person name="Cheng J."/>
            <person name="Dai P."/>
            <person name="Han X."/>
            <person name="Huang E."/>
            <person name="Gao Y."/>
            <person name="Liu J."/>
            <person name="Shao H."/>
            <person name="Ye R."/>
            <person name="Li L."/>
            <person name="Wei W."/>
            <person name="Wang X."/>
            <person name="Wang C."/>
            <person name="Huo Q."/>
            <person name="Li W."/>
            <person name="Guo W."/>
            <person name="Chen H."/>
            <person name="Chen S."/>
            <person name="Zhou L."/>
            <person name="Zhou L."/>
            <person name="Ni X."/>
            <person name="Tian J."/>
            <person name="Zhou Y."/>
            <person name="Sheng Y."/>
            <person name="Liu T."/>
            <person name="Pan Y."/>
            <person name="Xia L."/>
            <person name="Li J."/>
            <person name="Zhao F."/>
            <person name="Cao W."/>
        </authorList>
    </citation>
    <scope>NUCLEOTIDE SEQUENCE</scope>
    <source>
        <strain evidence="8">Rmic-2018</strain>
        <tissue evidence="8">Larvae</tissue>
    </source>
</reference>
<evidence type="ECO:0000256" key="4">
    <source>
        <dbReference type="ARBA" id="ARBA00023180"/>
    </source>
</evidence>
<feature type="domain" description="Glycoside hydrolase 35 catalytic" evidence="6">
    <location>
        <begin position="28"/>
        <end position="342"/>
    </location>
</feature>
<dbReference type="InterPro" id="IPR017853">
    <property type="entry name" value="GH"/>
</dbReference>
<dbReference type="AlphaFoldDB" id="A0A9J6ELD8"/>
<evidence type="ECO:0000259" key="7">
    <source>
        <dbReference type="Pfam" id="PF21317"/>
    </source>
</evidence>
<dbReference type="EMBL" id="JABSTU010000003">
    <property type="protein sequence ID" value="KAH8035297.1"/>
    <property type="molecule type" value="Genomic_DNA"/>
</dbReference>
<organism evidence="8 9">
    <name type="scientific">Rhipicephalus microplus</name>
    <name type="common">Cattle tick</name>
    <name type="synonym">Boophilus microplus</name>
    <dbReference type="NCBI Taxonomy" id="6941"/>
    <lineage>
        <taxon>Eukaryota</taxon>
        <taxon>Metazoa</taxon>
        <taxon>Ecdysozoa</taxon>
        <taxon>Arthropoda</taxon>
        <taxon>Chelicerata</taxon>
        <taxon>Arachnida</taxon>
        <taxon>Acari</taxon>
        <taxon>Parasitiformes</taxon>
        <taxon>Ixodida</taxon>
        <taxon>Ixodoidea</taxon>
        <taxon>Ixodidae</taxon>
        <taxon>Rhipicephalinae</taxon>
        <taxon>Rhipicephalus</taxon>
        <taxon>Boophilus</taxon>
    </lineage>
</organism>
<dbReference type="InterPro" id="IPR019801">
    <property type="entry name" value="Glyco_hydro_35_CS"/>
</dbReference>
<evidence type="ECO:0000256" key="1">
    <source>
        <dbReference type="ARBA" id="ARBA00009809"/>
    </source>
</evidence>
<comment type="caution">
    <text evidence="8">The sequence shown here is derived from an EMBL/GenBank/DDBJ whole genome shotgun (WGS) entry which is preliminary data.</text>
</comment>
<dbReference type="PRINTS" id="PR00742">
    <property type="entry name" value="GLHYDRLASE35"/>
</dbReference>
<evidence type="ECO:0008006" key="10">
    <source>
        <dbReference type="Google" id="ProtNLM"/>
    </source>
</evidence>
<dbReference type="PROSITE" id="PS01182">
    <property type="entry name" value="GLYCOSYL_HYDROL_F35"/>
    <property type="match status" value="1"/>
</dbReference>
<reference evidence="8" key="1">
    <citation type="journal article" date="2020" name="Cell">
        <title>Large-Scale Comparative Analyses of Tick Genomes Elucidate Their Genetic Diversity and Vector Capacities.</title>
        <authorList>
            <consortium name="Tick Genome and Microbiome Consortium (TIGMIC)"/>
            <person name="Jia N."/>
            <person name="Wang J."/>
            <person name="Shi W."/>
            <person name="Du L."/>
            <person name="Sun Y."/>
            <person name="Zhan W."/>
            <person name="Jiang J.F."/>
            <person name="Wang Q."/>
            <person name="Zhang B."/>
            <person name="Ji P."/>
            <person name="Bell-Sakyi L."/>
            <person name="Cui X.M."/>
            <person name="Yuan T.T."/>
            <person name="Jiang B.G."/>
            <person name="Yang W.F."/>
            <person name="Lam T.T."/>
            <person name="Chang Q.C."/>
            <person name="Ding S.J."/>
            <person name="Wang X.J."/>
            <person name="Zhu J.G."/>
            <person name="Ruan X.D."/>
            <person name="Zhao L."/>
            <person name="Wei J.T."/>
            <person name="Ye R.Z."/>
            <person name="Que T.C."/>
            <person name="Du C.H."/>
            <person name="Zhou Y.H."/>
            <person name="Cheng J.X."/>
            <person name="Dai P.F."/>
            <person name="Guo W.B."/>
            <person name="Han X.H."/>
            <person name="Huang E.J."/>
            <person name="Li L.F."/>
            <person name="Wei W."/>
            <person name="Gao Y.C."/>
            <person name="Liu J.Z."/>
            <person name="Shao H.Z."/>
            <person name="Wang X."/>
            <person name="Wang C.C."/>
            <person name="Yang T.C."/>
            <person name="Huo Q.B."/>
            <person name="Li W."/>
            <person name="Chen H.Y."/>
            <person name="Chen S.E."/>
            <person name="Zhou L.G."/>
            <person name="Ni X.B."/>
            <person name="Tian J.H."/>
            <person name="Sheng Y."/>
            <person name="Liu T."/>
            <person name="Pan Y.S."/>
            <person name="Xia L.Y."/>
            <person name="Li J."/>
            <person name="Zhao F."/>
            <person name="Cao W.C."/>
        </authorList>
    </citation>
    <scope>NUCLEOTIDE SEQUENCE</scope>
    <source>
        <strain evidence="8">Rmic-2018</strain>
    </source>
</reference>
<dbReference type="VEuPathDB" id="VectorBase:LOC119181853"/>
<keyword evidence="4" id="KW-0325">Glycoprotein</keyword>
<proteinExistence type="inferred from homology"/>